<organism evidence="14 17">
    <name type="scientific">Actinia tenebrosa</name>
    <name type="common">Australian red waratah sea anemone</name>
    <dbReference type="NCBI Taxonomy" id="6105"/>
    <lineage>
        <taxon>Eukaryota</taxon>
        <taxon>Metazoa</taxon>
        <taxon>Cnidaria</taxon>
        <taxon>Anthozoa</taxon>
        <taxon>Hexacorallia</taxon>
        <taxon>Actiniaria</taxon>
        <taxon>Actiniidae</taxon>
        <taxon>Actinia</taxon>
    </lineage>
</organism>
<feature type="domain" description="G-protein coupled receptors family 1 profile" evidence="13">
    <location>
        <begin position="239"/>
        <end position="492"/>
    </location>
</feature>
<sequence length="549" mass="62018">MTCLLFTFIVVICFSISQSGDPCTGKSFVCSEDLNTSQAGRCGLTDLSKLKAFISEPRKICTLDLSNGNISVIPQGVFEEFASLVNLTLRNNRIKSWDTKEVQIELPSLEYLDISENDDWVPDDELLSIKSLKEIRGVRWNNQCSDCSLKRDINKTLLDKIKKKEYFEWVAGYACRAKITKYSHVIQMFAKHDFIAECFARGSSCYNTEVTETSKAPCRDVNIRVLALEYLFGPVAIVLNLIVVLTTAFSERLRRNIAMVLVSNLAFGDFLNGVYSVIIAVIHHVYDYEQTRTFADSKCDYIGPMWILGQTIAVSCSLVLTYERYRSVVNSVKVKSKMKMKTARIAIMVCWIWSLVVAFLPFVGVGMYSIGTFCIPIYPVKSIPHQFWYSIVVTLMACIMYLVTLPLYLQLYLYVKKSSDRIGSTTDVALAKRIFVLVISNMFFFLLPIAISLAWSILSRKQVMSRVVAEVLTSSFCAICLTVNSCLNPVLYALRNKTFIKELKKMMYKKFGKCCSGICFANDNGYSIDKTSKSGSSRASNYHVQKTTV</sequence>
<dbReference type="GO" id="GO:0008528">
    <property type="term" value="F:G protein-coupled peptide receptor activity"/>
    <property type="evidence" value="ECO:0007669"/>
    <property type="project" value="TreeGrafter"/>
</dbReference>
<dbReference type="InterPro" id="IPR001611">
    <property type="entry name" value="Leu-rich_rpt"/>
</dbReference>
<evidence type="ECO:0000313" key="16">
    <source>
        <dbReference type="RefSeq" id="XP_031573330.1"/>
    </source>
</evidence>
<keyword evidence="9" id="KW-0675">Receptor</keyword>
<feature type="transmembrane region" description="Helical" evidence="11">
    <location>
        <begin position="387"/>
        <end position="413"/>
    </location>
</feature>
<dbReference type="InterPro" id="IPR017452">
    <property type="entry name" value="GPCR_Rhodpsn_7TM"/>
</dbReference>
<evidence type="ECO:0000313" key="14">
    <source>
        <dbReference type="Proteomes" id="UP000515163"/>
    </source>
</evidence>
<evidence type="ECO:0000313" key="15">
    <source>
        <dbReference type="RefSeq" id="XP_031573329.1"/>
    </source>
</evidence>
<feature type="signal peptide" evidence="12">
    <location>
        <begin position="1"/>
        <end position="19"/>
    </location>
</feature>
<evidence type="ECO:0000256" key="11">
    <source>
        <dbReference type="SAM" id="Phobius"/>
    </source>
</evidence>
<dbReference type="PROSITE" id="PS50262">
    <property type="entry name" value="G_PROTEIN_RECEP_F1_2"/>
    <property type="match status" value="1"/>
</dbReference>
<evidence type="ECO:0000256" key="5">
    <source>
        <dbReference type="ARBA" id="ARBA00022737"/>
    </source>
</evidence>
<evidence type="ECO:0000313" key="19">
    <source>
        <dbReference type="RefSeq" id="XP_031573334.1"/>
    </source>
</evidence>
<dbReference type="InterPro" id="IPR032675">
    <property type="entry name" value="LRR_dom_sf"/>
</dbReference>
<evidence type="ECO:0000256" key="3">
    <source>
        <dbReference type="ARBA" id="ARBA00022614"/>
    </source>
</evidence>
<dbReference type="PRINTS" id="PR00237">
    <property type="entry name" value="GPCRRHODOPSN"/>
</dbReference>
<dbReference type="InterPro" id="IPR000276">
    <property type="entry name" value="GPCR_Rhodpsn"/>
</dbReference>
<keyword evidence="3" id="KW-0433">Leucine-rich repeat</keyword>
<dbReference type="Pfam" id="PF00001">
    <property type="entry name" value="7tm_1"/>
    <property type="match status" value="1"/>
</dbReference>
<keyword evidence="5" id="KW-0677">Repeat</keyword>
<evidence type="ECO:0000256" key="8">
    <source>
        <dbReference type="ARBA" id="ARBA00023136"/>
    </source>
</evidence>
<keyword evidence="10" id="KW-0807">Transducer</keyword>
<evidence type="ECO:0000259" key="13">
    <source>
        <dbReference type="PROSITE" id="PS50262"/>
    </source>
</evidence>
<dbReference type="GO" id="GO:0007189">
    <property type="term" value="P:adenylate cyclase-activating G protein-coupled receptor signaling pathway"/>
    <property type="evidence" value="ECO:0007669"/>
    <property type="project" value="TreeGrafter"/>
</dbReference>
<feature type="transmembrane region" description="Helical" evidence="11">
    <location>
        <begin position="261"/>
        <end position="282"/>
    </location>
</feature>
<evidence type="ECO:0000256" key="1">
    <source>
        <dbReference type="ARBA" id="ARBA00004651"/>
    </source>
</evidence>
<keyword evidence="4 11" id="KW-0812">Transmembrane</keyword>
<evidence type="ECO:0000256" key="7">
    <source>
        <dbReference type="ARBA" id="ARBA00023040"/>
    </source>
</evidence>
<comment type="subcellular location">
    <subcellularLocation>
        <location evidence="1">Cell membrane</location>
        <topology evidence="1">Multi-pass membrane protein</topology>
    </subcellularLocation>
</comment>
<protein>
    <submittedName>
        <fullName evidence="15 16">Thyrotropin receptor-like</fullName>
    </submittedName>
</protein>
<dbReference type="KEGG" id="aten:116307298"/>
<dbReference type="GO" id="GO:0009755">
    <property type="term" value="P:hormone-mediated signaling pathway"/>
    <property type="evidence" value="ECO:0007669"/>
    <property type="project" value="TreeGrafter"/>
</dbReference>
<feature type="transmembrane region" description="Helical" evidence="11">
    <location>
        <begin position="302"/>
        <end position="322"/>
    </location>
</feature>
<dbReference type="SUPFAM" id="SSF81321">
    <property type="entry name" value="Family A G protein-coupled receptor-like"/>
    <property type="match status" value="1"/>
</dbReference>
<dbReference type="PANTHER" id="PTHR24372">
    <property type="entry name" value="GLYCOPROTEIN HORMONE RECEPTOR"/>
    <property type="match status" value="1"/>
</dbReference>
<evidence type="ECO:0000313" key="17">
    <source>
        <dbReference type="RefSeq" id="XP_031573332.1"/>
    </source>
</evidence>
<dbReference type="Gene3D" id="1.20.1070.10">
    <property type="entry name" value="Rhodopsin 7-helix transmembrane proteins"/>
    <property type="match status" value="1"/>
</dbReference>
<dbReference type="Proteomes" id="UP000515163">
    <property type="component" value="Unplaced"/>
</dbReference>
<dbReference type="AlphaFoldDB" id="A0A6P8J1B7"/>
<evidence type="ECO:0000256" key="9">
    <source>
        <dbReference type="ARBA" id="ARBA00023170"/>
    </source>
</evidence>
<name>A0A6P8J1B7_ACTTE</name>
<evidence type="ECO:0000256" key="10">
    <source>
        <dbReference type="ARBA" id="ARBA00023224"/>
    </source>
</evidence>
<evidence type="ECO:0000256" key="12">
    <source>
        <dbReference type="SAM" id="SignalP"/>
    </source>
</evidence>
<evidence type="ECO:0000256" key="4">
    <source>
        <dbReference type="ARBA" id="ARBA00022692"/>
    </source>
</evidence>
<dbReference type="SUPFAM" id="SSF52058">
    <property type="entry name" value="L domain-like"/>
    <property type="match status" value="1"/>
</dbReference>
<feature type="transmembrane region" description="Helical" evidence="11">
    <location>
        <begin position="471"/>
        <end position="494"/>
    </location>
</feature>
<keyword evidence="2" id="KW-1003">Cell membrane</keyword>
<dbReference type="RefSeq" id="XP_031573334.1">
    <property type="nucleotide sequence ID" value="XM_031717474.1"/>
</dbReference>
<dbReference type="Pfam" id="PF13855">
    <property type="entry name" value="LRR_8"/>
    <property type="match status" value="1"/>
</dbReference>
<keyword evidence="6 11" id="KW-1133">Transmembrane helix</keyword>
<dbReference type="Gene3D" id="3.80.10.10">
    <property type="entry name" value="Ribonuclease Inhibitor"/>
    <property type="match status" value="1"/>
</dbReference>
<dbReference type="RefSeq" id="XP_031573330.1">
    <property type="nucleotide sequence ID" value="XM_031717470.1"/>
</dbReference>
<gene>
    <name evidence="15 16 17 18 19" type="primary">LOC116307298</name>
</gene>
<dbReference type="RefSeq" id="XP_031573332.1">
    <property type="nucleotide sequence ID" value="XM_031717472.1"/>
</dbReference>
<evidence type="ECO:0000313" key="18">
    <source>
        <dbReference type="RefSeq" id="XP_031573333.1"/>
    </source>
</evidence>
<proteinExistence type="predicted"/>
<dbReference type="GeneID" id="116307298"/>
<dbReference type="OrthoDB" id="5954366at2759"/>
<feature type="transmembrane region" description="Helical" evidence="11">
    <location>
        <begin position="434"/>
        <end position="459"/>
    </location>
</feature>
<feature type="transmembrane region" description="Helical" evidence="11">
    <location>
        <begin position="230"/>
        <end position="249"/>
    </location>
</feature>
<dbReference type="PANTHER" id="PTHR24372:SF77">
    <property type="entry name" value="G-PROTEIN COUPLED RECEPTORS FAMILY 1 PROFILE DOMAIN-CONTAINING PROTEIN"/>
    <property type="match status" value="1"/>
</dbReference>
<dbReference type="RefSeq" id="XP_031573329.1">
    <property type="nucleotide sequence ID" value="XM_031717469.1"/>
</dbReference>
<keyword evidence="14" id="KW-1185">Reference proteome</keyword>
<dbReference type="RefSeq" id="XP_031573333.1">
    <property type="nucleotide sequence ID" value="XM_031717473.1"/>
</dbReference>
<feature type="chain" id="PRO_5044653263" evidence="12">
    <location>
        <begin position="20"/>
        <end position="549"/>
    </location>
</feature>
<keyword evidence="12" id="KW-0732">Signal</keyword>
<keyword evidence="8 11" id="KW-0472">Membrane</keyword>
<accession>A0A6P8J1B7</accession>
<evidence type="ECO:0000256" key="2">
    <source>
        <dbReference type="ARBA" id="ARBA00022475"/>
    </source>
</evidence>
<evidence type="ECO:0000256" key="6">
    <source>
        <dbReference type="ARBA" id="ARBA00022989"/>
    </source>
</evidence>
<feature type="transmembrane region" description="Helical" evidence="11">
    <location>
        <begin position="343"/>
        <end position="367"/>
    </location>
</feature>
<dbReference type="GO" id="GO:0005886">
    <property type="term" value="C:plasma membrane"/>
    <property type="evidence" value="ECO:0007669"/>
    <property type="project" value="UniProtKB-SubCell"/>
</dbReference>
<reference evidence="15 16" key="1">
    <citation type="submission" date="2025-04" db="UniProtKB">
        <authorList>
            <consortium name="RefSeq"/>
        </authorList>
    </citation>
    <scope>IDENTIFICATION</scope>
    <source>
        <tissue evidence="15 16">Tentacle</tissue>
    </source>
</reference>
<keyword evidence="7" id="KW-0297">G-protein coupled receptor</keyword>